<keyword evidence="2" id="KW-1185">Reference proteome</keyword>
<comment type="caution">
    <text evidence="1">The sequence shown here is derived from an EMBL/GenBank/DDBJ whole genome shotgun (WGS) entry which is preliminary data.</text>
</comment>
<sequence>MIIASVGGDRWYGLSEVRQGLIEALLRNTNAMSRRKKTRSEARLFVRYLVPRGGIEPPTRGFSIRRSRL</sequence>
<proteinExistence type="predicted"/>
<dbReference type="STRING" id="765913.ThidrDRAFT_1188"/>
<name>G2DYS6_9GAMM</name>
<dbReference type="EMBL" id="AFWT01000006">
    <property type="protein sequence ID" value="EGV32703.1"/>
    <property type="molecule type" value="Genomic_DNA"/>
</dbReference>
<accession>G2DYS6</accession>
<dbReference type="AlphaFoldDB" id="G2DYS6"/>
<evidence type="ECO:0000313" key="2">
    <source>
        <dbReference type="Proteomes" id="UP000004200"/>
    </source>
</evidence>
<dbReference type="Proteomes" id="UP000004200">
    <property type="component" value="Unassembled WGS sequence"/>
</dbReference>
<evidence type="ECO:0000313" key="1">
    <source>
        <dbReference type="EMBL" id="EGV32703.1"/>
    </source>
</evidence>
<organism evidence="1 2">
    <name type="scientific">Thiorhodococcus drewsii AZ1</name>
    <dbReference type="NCBI Taxonomy" id="765913"/>
    <lineage>
        <taxon>Bacteria</taxon>
        <taxon>Pseudomonadati</taxon>
        <taxon>Pseudomonadota</taxon>
        <taxon>Gammaproteobacteria</taxon>
        <taxon>Chromatiales</taxon>
        <taxon>Chromatiaceae</taxon>
        <taxon>Thiorhodococcus</taxon>
    </lineage>
</organism>
<gene>
    <name evidence="1" type="ORF">ThidrDRAFT_1188</name>
</gene>
<reference evidence="1 2" key="1">
    <citation type="submission" date="2011-06" db="EMBL/GenBank/DDBJ databases">
        <title>The draft genome of Thiorhodococcus drewsii AZ1.</title>
        <authorList>
            <consortium name="US DOE Joint Genome Institute (JGI-PGF)"/>
            <person name="Lucas S."/>
            <person name="Han J."/>
            <person name="Lapidus A."/>
            <person name="Cheng J.-F."/>
            <person name="Goodwin L."/>
            <person name="Pitluck S."/>
            <person name="Peters L."/>
            <person name="Land M.L."/>
            <person name="Hauser L."/>
            <person name="Vogl K."/>
            <person name="Liu Z."/>
            <person name="Imhoff J."/>
            <person name="Thiel V."/>
            <person name="Frigaard N.-U."/>
            <person name="Bryant D.A."/>
            <person name="Woyke T.J."/>
        </authorList>
    </citation>
    <scope>NUCLEOTIDE SEQUENCE [LARGE SCALE GENOMIC DNA]</scope>
    <source>
        <strain evidence="1 2">AZ1</strain>
    </source>
</reference>
<protein>
    <submittedName>
        <fullName evidence="1">Uncharacterized protein</fullName>
    </submittedName>
</protein>